<dbReference type="KEGG" id="pfaa:MM59RIKEN_11270"/>
<gene>
    <name evidence="1" type="ORF">MM59RIKEN_11270</name>
</gene>
<dbReference type="Proteomes" id="UP000679848">
    <property type="component" value="Chromosome"/>
</dbReference>
<evidence type="ECO:0000313" key="1">
    <source>
        <dbReference type="EMBL" id="BCK83808.1"/>
    </source>
</evidence>
<accession>A0A810Q686</accession>
<organism evidence="1 2">
    <name type="scientific">Pusillibacter faecalis</name>
    <dbReference type="NCBI Taxonomy" id="2714358"/>
    <lineage>
        <taxon>Bacteria</taxon>
        <taxon>Bacillati</taxon>
        <taxon>Bacillota</taxon>
        <taxon>Clostridia</taxon>
        <taxon>Eubacteriales</taxon>
        <taxon>Oscillospiraceae</taxon>
        <taxon>Pusillibacter</taxon>
    </lineage>
</organism>
<reference evidence="1" key="1">
    <citation type="submission" date="2020-09" db="EMBL/GenBank/DDBJ databases">
        <title>New species isolated from human feces.</title>
        <authorList>
            <person name="Kitahara M."/>
            <person name="Shigeno Y."/>
            <person name="Shime M."/>
            <person name="Matsumoto Y."/>
            <person name="Nakamura S."/>
            <person name="Motooka D."/>
            <person name="Fukuoka S."/>
            <person name="Nishikawa H."/>
            <person name="Benno Y."/>
        </authorList>
    </citation>
    <scope>NUCLEOTIDE SEQUENCE</scope>
    <source>
        <strain evidence="1">MM59</strain>
    </source>
</reference>
<dbReference type="AlphaFoldDB" id="A0A810Q686"/>
<dbReference type="EMBL" id="AP023420">
    <property type="protein sequence ID" value="BCK83808.1"/>
    <property type="molecule type" value="Genomic_DNA"/>
</dbReference>
<keyword evidence="2" id="KW-1185">Reference proteome</keyword>
<dbReference type="RefSeq" id="WP_187028009.1">
    <property type="nucleotide sequence ID" value="NZ_AP023420.1"/>
</dbReference>
<evidence type="ECO:0000313" key="2">
    <source>
        <dbReference type="Proteomes" id="UP000679848"/>
    </source>
</evidence>
<sequence>MRILRYHITLKGQFQEVEGELTLQVDGTDVSGSVNLDGSQSYFQGKMLRKNRYAASMRLKTKILEEDCDMLLRLCGQDAIRGSIVGEWGDWTLEGATAAPPPGEAAVLNGR</sequence>
<protein>
    <submittedName>
        <fullName evidence="1">Uncharacterized protein</fullName>
    </submittedName>
</protein>
<proteinExistence type="predicted"/>
<name>A0A810Q686_9FIRM</name>